<evidence type="ECO:0000313" key="9">
    <source>
        <dbReference type="Proteomes" id="UP000326757"/>
    </source>
</evidence>
<name>A0A5N6KDD5_MONLA</name>
<keyword evidence="9" id="KW-1185">Reference proteome</keyword>
<dbReference type="OrthoDB" id="2988756at2759"/>
<proteinExistence type="inferred from homology"/>
<comment type="similarity">
    <text evidence="5">Belongs to the SAT4 family.</text>
</comment>
<evidence type="ECO:0000313" key="8">
    <source>
        <dbReference type="EMBL" id="KAB8301473.1"/>
    </source>
</evidence>
<dbReference type="InterPro" id="IPR052337">
    <property type="entry name" value="SAT4-like"/>
</dbReference>
<evidence type="ECO:0000256" key="1">
    <source>
        <dbReference type="ARBA" id="ARBA00004141"/>
    </source>
</evidence>
<reference evidence="8 9" key="1">
    <citation type="submission" date="2019-06" db="EMBL/GenBank/DDBJ databases">
        <title>Genome Sequence of the Brown Rot Fungal Pathogen Monilinia laxa.</title>
        <authorList>
            <person name="De Miccolis Angelini R.M."/>
            <person name="Landi L."/>
            <person name="Abate D."/>
            <person name="Pollastro S."/>
            <person name="Romanazzi G."/>
            <person name="Faretra F."/>
        </authorList>
    </citation>
    <scope>NUCLEOTIDE SEQUENCE [LARGE SCALE GENOMIC DNA]</scope>
    <source>
        <strain evidence="8 9">Mlax316</strain>
    </source>
</reference>
<feature type="domain" description="Rhodopsin" evidence="7">
    <location>
        <begin position="34"/>
        <end position="275"/>
    </location>
</feature>
<dbReference type="PANTHER" id="PTHR33048">
    <property type="entry name" value="PTH11-LIKE INTEGRAL MEMBRANE PROTEIN (AFU_ORTHOLOGUE AFUA_5G11245)"/>
    <property type="match status" value="1"/>
</dbReference>
<feature type="transmembrane region" description="Helical" evidence="6">
    <location>
        <begin position="101"/>
        <end position="119"/>
    </location>
</feature>
<dbReference type="EMBL" id="VIGI01000004">
    <property type="protein sequence ID" value="KAB8301473.1"/>
    <property type="molecule type" value="Genomic_DNA"/>
</dbReference>
<sequence length="418" mass="46661">MSATDPNLPHDSKAGQVLAVCASMLVFTTLVVGARVWIRLKLAKGGLGADDWCILVAWVLVVAYDLDPITQVSFGLGQHIWDLPADTNFSASLELYYFGEMLYFVCVAVTKVAILILYLRLATSRTLRMVIYGVMVFVALTSFSCVVATIFQCTPISKAWENPPTNNGSCIQVNVMFYANAGLDIFQDCIIYVLPMRMLYYIQIPKRQKYALMIVFAVGGFVVVTGAIRLYYLQGAQASTDLPYDNVGSAIWSCIECNIGVVCASLPHFKPLFDRYFPTLMGRSVGASNNNGASGGDLRQNAGNYIKQNNTNEFELESGQKPKLWKDTYEGKYHLGDSVNIEAGDTIYVSNDSEERLRGVTPPESNAASSDEGIYKTTKVVPKDYSEAWNSMEWYIKALDLMTWFWDTQTLREYTEEY</sequence>
<feature type="transmembrane region" description="Helical" evidence="6">
    <location>
        <begin position="131"/>
        <end position="151"/>
    </location>
</feature>
<keyword evidence="3 6" id="KW-1133">Transmembrane helix</keyword>
<evidence type="ECO:0000256" key="3">
    <source>
        <dbReference type="ARBA" id="ARBA00022989"/>
    </source>
</evidence>
<dbReference type="GO" id="GO:0016020">
    <property type="term" value="C:membrane"/>
    <property type="evidence" value="ECO:0007669"/>
    <property type="project" value="UniProtKB-SubCell"/>
</dbReference>
<comment type="caution">
    <text evidence="8">The sequence shown here is derived from an EMBL/GenBank/DDBJ whole genome shotgun (WGS) entry which is preliminary data.</text>
</comment>
<feature type="transmembrane region" description="Helical" evidence="6">
    <location>
        <begin position="17"/>
        <end position="38"/>
    </location>
</feature>
<gene>
    <name evidence="8" type="ORF">EYC80_003333</name>
</gene>
<evidence type="ECO:0000256" key="5">
    <source>
        <dbReference type="ARBA" id="ARBA00038359"/>
    </source>
</evidence>
<keyword evidence="2 6" id="KW-0812">Transmembrane</keyword>
<evidence type="ECO:0000256" key="6">
    <source>
        <dbReference type="SAM" id="Phobius"/>
    </source>
</evidence>
<evidence type="ECO:0000256" key="4">
    <source>
        <dbReference type="ARBA" id="ARBA00023136"/>
    </source>
</evidence>
<feature type="transmembrane region" description="Helical" evidence="6">
    <location>
        <begin position="171"/>
        <end position="194"/>
    </location>
</feature>
<accession>A0A5N6KDD5</accession>
<evidence type="ECO:0000259" key="7">
    <source>
        <dbReference type="Pfam" id="PF20684"/>
    </source>
</evidence>
<organism evidence="8 9">
    <name type="scientific">Monilinia laxa</name>
    <name type="common">Brown rot fungus</name>
    <name type="synonym">Sclerotinia laxa</name>
    <dbReference type="NCBI Taxonomy" id="61186"/>
    <lineage>
        <taxon>Eukaryota</taxon>
        <taxon>Fungi</taxon>
        <taxon>Dikarya</taxon>
        <taxon>Ascomycota</taxon>
        <taxon>Pezizomycotina</taxon>
        <taxon>Leotiomycetes</taxon>
        <taxon>Helotiales</taxon>
        <taxon>Sclerotiniaceae</taxon>
        <taxon>Monilinia</taxon>
    </lineage>
</organism>
<dbReference type="PANTHER" id="PTHR33048:SF114">
    <property type="entry name" value="MEMBRANE PROTEIN PTH11-LIKE, PUTATIVE (AFU_ORTHOLOGUE AFUA_7G06620)-RELATED"/>
    <property type="match status" value="1"/>
</dbReference>
<dbReference type="Pfam" id="PF20684">
    <property type="entry name" value="Fung_rhodopsin"/>
    <property type="match status" value="1"/>
</dbReference>
<dbReference type="Proteomes" id="UP000326757">
    <property type="component" value="Unassembled WGS sequence"/>
</dbReference>
<dbReference type="AlphaFoldDB" id="A0A5N6KDD5"/>
<protein>
    <recommendedName>
        <fullName evidence="7">Rhodopsin domain-containing protein</fullName>
    </recommendedName>
</protein>
<keyword evidence="4 6" id="KW-0472">Membrane</keyword>
<evidence type="ECO:0000256" key="2">
    <source>
        <dbReference type="ARBA" id="ARBA00022692"/>
    </source>
</evidence>
<dbReference type="InterPro" id="IPR049326">
    <property type="entry name" value="Rhodopsin_dom_fungi"/>
</dbReference>
<feature type="transmembrane region" description="Helical" evidence="6">
    <location>
        <begin position="210"/>
        <end position="232"/>
    </location>
</feature>
<comment type="subcellular location">
    <subcellularLocation>
        <location evidence="1">Membrane</location>
        <topology evidence="1">Multi-pass membrane protein</topology>
    </subcellularLocation>
</comment>